<dbReference type="RefSeq" id="WP_034165089.1">
    <property type="nucleotide sequence ID" value="NZ_CP006664.1"/>
</dbReference>
<reference evidence="1 2" key="1">
    <citation type="journal article" date="2012" name="PLoS ONE">
        <title>Edwardsiella comparative phylogenomics reveal the new intra/inter-species taxonomic relationships, virulence evolution and niche adaptation mechanisms.</title>
        <authorList>
            <person name="Yang M."/>
            <person name="Lv Y."/>
            <person name="Xiao J."/>
            <person name="Wu H."/>
            <person name="Zheng H."/>
            <person name="Liu Q."/>
            <person name="Zhang Y."/>
            <person name="Wang Q."/>
        </authorList>
    </citation>
    <scope>NUCLEOTIDE SEQUENCE [LARGE SCALE GENOMIC DNA]</scope>
    <source>
        <strain evidence="2">080813</strain>
    </source>
</reference>
<accession>A0A076LUC6</accession>
<evidence type="ECO:0000313" key="2">
    <source>
        <dbReference type="Proteomes" id="UP000028681"/>
    </source>
</evidence>
<dbReference type="SUPFAM" id="SSF57938">
    <property type="entry name" value="DnaJ/Hsp40 cysteine-rich domain"/>
    <property type="match status" value="1"/>
</dbReference>
<organism evidence="1 2">
    <name type="scientific">Edwardsiella anguillarum ET080813</name>
    <dbReference type="NCBI Taxonomy" id="667120"/>
    <lineage>
        <taxon>Bacteria</taxon>
        <taxon>Pseudomonadati</taxon>
        <taxon>Pseudomonadota</taxon>
        <taxon>Gammaproteobacteria</taxon>
        <taxon>Enterobacterales</taxon>
        <taxon>Hafniaceae</taxon>
        <taxon>Edwardsiella</taxon>
    </lineage>
</organism>
<dbReference type="Proteomes" id="UP000028681">
    <property type="component" value="Chromosome"/>
</dbReference>
<proteinExistence type="predicted"/>
<name>A0A076LUC6_9GAMM</name>
<dbReference type="InterPro" id="IPR038500">
    <property type="entry name" value="Antitermination_sf"/>
</dbReference>
<evidence type="ECO:0008006" key="3">
    <source>
        <dbReference type="Google" id="ProtNLM"/>
    </source>
</evidence>
<dbReference type="KEGG" id="ete:ETEE_3639"/>
<dbReference type="Gene3D" id="1.10.274.110">
    <property type="match status" value="1"/>
</dbReference>
<dbReference type="NCBIfam" id="TIGR02642">
    <property type="entry name" value="phage_xxxx"/>
    <property type="match status" value="1"/>
</dbReference>
<dbReference type="AlphaFoldDB" id="A0A076LUC6"/>
<dbReference type="EMBL" id="CP006664">
    <property type="protein sequence ID" value="AIJ10058.1"/>
    <property type="molecule type" value="Genomic_DNA"/>
</dbReference>
<dbReference type="InterPro" id="IPR036410">
    <property type="entry name" value="HSP_DnaJ_Cys-rich_dom_sf"/>
</dbReference>
<dbReference type="GeneID" id="33941052"/>
<evidence type="ECO:0000313" key="1">
    <source>
        <dbReference type="EMBL" id="AIJ10058.1"/>
    </source>
</evidence>
<dbReference type="InterPro" id="IPR013464">
    <property type="entry name" value="CHP02642"/>
</dbReference>
<protein>
    <recommendedName>
        <fullName evidence="3">Phage protein</fullName>
    </recommendedName>
</protein>
<dbReference type="HOGENOM" id="CLU_090318_0_0_6"/>
<sequence length="272" mass="30151">MPIAIEQLIKMFDPRSVSAECLHLIRAVPGITREQILGAFAAVAQRHPLGFDLLLARYREDRQAEQRARRAAADRVCRSPHPPYGTAVCQLTVTVALGRTLPAQRVVLAALLRKHGPRATLAAKQLADIQRQQKGLEKARVMLSEGDWRYQRNLAQHDALAGRSVALRRALADWADAEAARSPHCPRCRGSGQLLRPQPHCCDTCGGRGKISVTADHFLRSLADEGIVITPDVWRAEYPPWVNDTLNGLYQEMQRAGDALSIRLTLERQAVA</sequence>
<gene>
    <name evidence="1" type="ORF">ETEE_3639</name>
</gene>